<evidence type="ECO:0000313" key="2">
    <source>
        <dbReference type="EMBL" id="DAE08419.1"/>
    </source>
</evidence>
<dbReference type="SUPFAM" id="SSF56300">
    <property type="entry name" value="Metallo-dependent phosphatases"/>
    <property type="match status" value="1"/>
</dbReference>
<keyword evidence="1" id="KW-0175">Coiled coil</keyword>
<accession>A0A8S5PPI4</accession>
<protein>
    <submittedName>
        <fullName evidence="2">DNA polymerase II small subunit</fullName>
    </submittedName>
</protein>
<reference evidence="2" key="1">
    <citation type="journal article" date="2021" name="Proc. Natl. Acad. Sci. U.S.A.">
        <title>A Catalog of Tens of Thousands of Viruses from Human Metagenomes Reveals Hidden Associations with Chronic Diseases.</title>
        <authorList>
            <person name="Tisza M.J."/>
            <person name="Buck C.B."/>
        </authorList>
    </citation>
    <scope>NUCLEOTIDE SEQUENCE</scope>
    <source>
        <strain evidence="2">CtUcA20</strain>
    </source>
</reference>
<evidence type="ECO:0000256" key="1">
    <source>
        <dbReference type="SAM" id="Coils"/>
    </source>
</evidence>
<feature type="coiled-coil region" evidence="1">
    <location>
        <begin position="61"/>
        <end position="122"/>
    </location>
</feature>
<organism evidence="2">
    <name type="scientific">Siphoviridae sp. ctUcA20</name>
    <dbReference type="NCBI Taxonomy" id="2825528"/>
    <lineage>
        <taxon>Viruses</taxon>
        <taxon>Duplodnaviria</taxon>
        <taxon>Heunggongvirae</taxon>
        <taxon>Uroviricota</taxon>
        <taxon>Caudoviricetes</taxon>
    </lineage>
</organism>
<dbReference type="InterPro" id="IPR029052">
    <property type="entry name" value="Metallo-depent_PP-like"/>
</dbReference>
<proteinExistence type="predicted"/>
<name>A0A8S5PPI4_9CAUD</name>
<dbReference type="EMBL" id="BK015469">
    <property type="protein sequence ID" value="DAE08419.1"/>
    <property type="molecule type" value="Genomic_DNA"/>
</dbReference>
<sequence length="398" mass="46109">MPVEYKILRDEDPIAFQYRVSKDKDLIGTWQDVADICNRELGYEYSESKYRKDFAAFTKLFNANQNKLVDADDRMREVEQREFELRKSAQKFYDQRREFNKIAAKEARAEHLEDVLAKCAEKLCETAPLLPEEKYTETADGVEAVVFLADWHYGMVTDNVFNRYNTKICKQRVQDLTNKVIERLKLHKPQKLHVVCLGDACHGGIHVSARVESEEAVCDQLMNVSELMAEAIYRMSCYVPYTTVYHTYGNHLRTIQNKNDSVHADNIEKLIGWWMKERFANIGNICVEDSEYYEFIKLNVCGYNICCTHGDLDNIRNIGTTLNTIFSKIYHETIDYTVTADKHHIEEFDSLGIENTIVPALCGTDGYANQHRLYANAGQTMMIFNQDGKDATYNIRLK</sequence>